<dbReference type="EMBL" id="CAMAPB010000002">
    <property type="protein sequence ID" value="CAH9050839.1"/>
    <property type="molecule type" value="Genomic_DNA"/>
</dbReference>
<dbReference type="CDD" id="cd01948">
    <property type="entry name" value="EAL"/>
    <property type="match status" value="1"/>
</dbReference>
<dbReference type="PROSITE" id="PS50883">
    <property type="entry name" value="EAL"/>
    <property type="match status" value="1"/>
</dbReference>
<dbReference type="Gene3D" id="3.40.50.2300">
    <property type="match status" value="1"/>
</dbReference>
<sequence length="744" mass="84553">MQDKEGLFVFAAEEVQVDTDLKAWKILTVEDDLDYQNALVNSLKELKAKDGYKYELLKANSVPEAALALSMHPDIALIFIDVVMEEDDSGLRLVNTIREVIGNAEMRIVLLTGQPGFAPESDIMKVLDIDEYWNKSDISAEKLQSIVNSNMRTWEYISQIKSAKQGLQLVLDASRSINGKHDMASFSYAVLKEISNILKITEGGGIFCSSNVNPGSESLILSTHGCFSGTKGQPVEPNLPAEMLQDFKQATRERRHIFSKNHSVFFFETHTLQGQDTDYITIVKSDNPINEQNEYLLKVFSENVSTGFANISLLNRLTELAYTDVSLNLQNRNWLTREIKNMNAHERLKTRLVIFDIYQFDEKAFTFGNDFCNKLMKLVHQSIVDSFAKYEPRIALISNKTFGMLVSVDFDISDAISYFQNKQKFEIEQVKQYIDVRILELKLSAALNLTPEKVISLAESSLNYTVANQAKYIQHTEEKTDQITRRYELMAELRTAIGNKSLEVALQPKISLSTLKPAGFEALARWQRADGSFVPPDEFIELAETAGLINELDHVIFEKILETINQLKEQGCNLPVAFNASSYDLVEPSYFEQIKTKIEEYSILPSMLELEVTETQAISNYSLIKEALERFIALGMKVSIDDFGTGYSSLAHINEIPSTSIKIDRYFVSDLEFNDNNQYMIKMILSLAKQFDFSVIAEGVENEFEAQWLQQQGCETAQGYYFAKPLFFKDLIVWLKQFEVSANE</sequence>
<dbReference type="RefSeq" id="WP_262975970.1">
    <property type="nucleotide sequence ID" value="NZ_CAMAPB010000002.1"/>
</dbReference>
<dbReference type="Pfam" id="PF11849">
    <property type="entry name" value="DUF3369"/>
    <property type="match status" value="1"/>
</dbReference>
<dbReference type="PROSITE" id="PS50110">
    <property type="entry name" value="RESPONSE_REGULATORY"/>
    <property type="match status" value="1"/>
</dbReference>
<comment type="caution">
    <text evidence="4">The sequence shown here is derived from an EMBL/GenBank/DDBJ whole genome shotgun (WGS) entry which is preliminary data.</text>
</comment>
<feature type="domain" description="EAL" evidence="3">
    <location>
        <begin position="486"/>
        <end position="739"/>
    </location>
</feature>
<feature type="modified residue" description="4-aspartylphosphate" evidence="1">
    <location>
        <position position="81"/>
    </location>
</feature>
<dbReference type="SUPFAM" id="SSF141868">
    <property type="entry name" value="EAL domain-like"/>
    <property type="match status" value="1"/>
</dbReference>
<evidence type="ECO:0008006" key="6">
    <source>
        <dbReference type="Google" id="ProtNLM"/>
    </source>
</evidence>
<dbReference type="InterPro" id="IPR001633">
    <property type="entry name" value="EAL_dom"/>
</dbReference>
<dbReference type="AlphaFoldDB" id="A0A9W4QS55"/>
<accession>A0A9W4QS55</accession>
<dbReference type="SMART" id="SM00052">
    <property type="entry name" value="EAL"/>
    <property type="match status" value="1"/>
</dbReference>
<dbReference type="InterPro" id="IPR001789">
    <property type="entry name" value="Sig_transdc_resp-reg_receiver"/>
</dbReference>
<evidence type="ECO:0000313" key="5">
    <source>
        <dbReference type="Proteomes" id="UP001152447"/>
    </source>
</evidence>
<protein>
    <recommendedName>
        <fullName evidence="6">Diguanylate phosphodiesterase</fullName>
    </recommendedName>
</protein>
<dbReference type="InterPro" id="IPR050706">
    <property type="entry name" value="Cyclic-di-GMP_PDE-like"/>
</dbReference>
<dbReference type="Proteomes" id="UP001152447">
    <property type="component" value="Unassembled WGS sequence"/>
</dbReference>
<reference evidence="4" key="1">
    <citation type="submission" date="2022-07" db="EMBL/GenBank/DDBJ databases">
        <authorList>
            <person name="Criscuolo A."/>
        </authorList>
    </citation>
    <scope>NUCLEOTIDE SEQUENCE</scope>
    <source>
        <strain evidence="4">CIP103197</strain>
    </source>
</reference>
<dbReference type="InterPro" id="IPR035919">
    <property type="entry name" value="EAL_sf"/>
</dbReference>
<dbReference type="Gene3D" id="3.20.20.450">
    <property type="entry name" value="EAL domain"/>
    <property type="match status" value="1"/>
</dbReference>
<dbReference type="SUPFAM" id="SSF52172">
    <property type="entry name" value="CheY-like"/>
    <property type="match status" value="1"/>
</dbReference>
<organism evidence="4 5">
    <name type="scientific">Pseudoalteromonas haloplanktis</name>
    <name type="common">Alteromonas haloplanktis</name>
    <dbReference type="NCBI Taxonomy" id="228"/>
    <lineage>
        <taxon>Bacteria</taxon>
        <taxon>Pseudomonadati</taxon>
        <taxon>Pseudomonadota</taxon>
        <taxon>Gammaproteobacteria</taxon>
        <taxon>Alteromonadales</taxon>
        <taxon>Pseudoalteromonadaceae</taxon>
        <taxon>Pseudoalteromonas</taxon>
    </lineage>
</organism>
<dbReference type="GO" id="GO:0071111">
    <property type="term" value="F:cyclic-guanylate-specific phosphodiesterase activity"/>
    <property type="evidence" value="ECO:0007669"/>
    <property type="project" value="InterPro"/>
</dbReference>
<dbReference type="Pfam" id="PF00563">
    <property type="entry name" value="EAL"/>
    <property type="match status" value="1"/>
</dbReference>
<dbReference type="PANTHER" id="PTHR33121:SF70">
    <property type="entry name" value="SIGNALING PROTEIN YKOW"/>
    <property type="match status" value="1"/>
</dbReference>
<evidence type="ECO:0000259" key="2">
    <source>
        <dbReference type="PROSITE" id="PS50110"/>
    </source>
</evidence>
<evidence type="ECO:0000259" key="3">
    <source>
        <dbReference type="PROSITE" id="PS50883"/>
    </source>
</evidence>
<gene>
    <name evidence="4" type="ORF">PSEHALCIP103_00281</name>
</gene>
<dbReference type="InterPro" id="IPR011006">
    <property type="entry name" value="CheY-like_superfamily"/>
</dbReference>
<name>A0A9W4QS55_PSEHA</name>
<dbReference type="PANTHER" id="PTHR33121">
    <property type="entry name" value="CYCLIC DI-GMP PHOSPHODIESTERASE PDEF"/>
    <property type="match status" value="1"/>
</dbReference>
<keyword evidence="5" id="KW-1185">Reference proteome</keyword>
<dbReference type="GO" id="GO:0000160">
    <property type="term" value="P:phosphorelay signal transduction system"/>
    <property type="evidence" value="ECO:0007669"/>
    <property type="project" value="InterPro"/>
</dbReference>
<dbReference type="InterPro" id="IPR021800">
    <property type="entry name" value="DUF3369"/>
</dbReference>
<proteinExistence type="predicted"/>
<evidence type="ECO:0000313" key="4">
    <source>
        <dbReference type="EMBL" id="CAH9050839.1"/>
    </source>
</evidence>
<keyword evidence="1" id="KW-0597">Phosphoprotein</keyword>
<feature type="domain" description="Response regulatory" evidence="2">
    <location>
        <begin position="25"/>
        <end position="150"/>
    </location>
</feature>
<evidence type="ECO:0000256" key="1">
    <source>
        <dbReference type="PROSITE-ProRule" id="PRU00169"/>
    </source>
</evidence>